<evidence type="ECO:0000313" key="6">
    <source>
        <dbReference type="Proteomes" id="UP001141552"/>
    </source>
</evidence>
<feature type="chain" id="PRO_5040164136" description="Beta-glucosidase" evidence="4">
    <location>
        <begin position="29"/>
        <end position="458"/>
    </location>
</feature>
<dbReference type="AlphaFoldDB" id="A0A9Q0J668"/>
<feature type="active site" description="Nucleophile" evidence="2">
    <location>
        <position position="344"/>
    </location>
</feature>
<proteinExistence type="inferred from homology"/>
<protein>
    <recommendedName>
        <fullName evidence="7">Beta-glucosidase</fullName>
    </recommendedName>
</protein>
<dbReference type="PROSITE" id="PS00572">
    <property type="entry name" value="GLYCOSYL_HYDROL_F1_1"/>
    <property type="match status" value="1"/>
</dbReference>
<dbReference type="Proteomes" id="UP001141552">
    <property type="component" value="Unassembled WGS sequence"/>
</dbReference>
<organism evidence="5 6">
    <name type="scientific">Turnera subulata</name>
    <dbReference type="NCBI Taxonomy" id="218843"/>
    <lineage>
        <taxon>Eukaryota</taxon>
        <taxon>Viridiplantae</taxon>
        <taxon>Streptophyta</taxon>
        <taxon>Embryophyta</taxon>
        <taxon>Tracheophyta</taxon>
        <taxon>Spermatophyta</taxon>
        <taxon>Magnoliopsida</taxon>
        <taxon>eudicotyledons</taxon>
        <taxon>Gunneridae</taxon>
        <taxon>Pentapetalae</taxon>
        <taxon>rosids</taxon>
        <taxon>fabids</taxon>
        <taxon>Malpighiales</taxon>
        <taxon>Passifloraceae</taxon>
        <taxon>Turnera</taxon>
    </lineage>
</organism>
<dbReference type="Pfam" id="PF00232">
    <property type="entry name" value="Glyco_hydro_1"/>
    <property type="match status" value="2"/>
</dbReference>
<name>A0A9Q0J668_9ROSI</name>
<dbReference type="Gene3D" id="3.20.20.80">
    <property type="entry name" value="Glycosidases"/>
    <property type="match status" value="2"/>
</dbReference>
<reference evidence="5" key="1">
    <citation type="submission" date="2022-02" db="EMBL/GenBank/DDBJ databases">
        <authorList>
            <person name="Henning P.M."/>
            <person name="McCubbin A.G."/>
            <person name="Shore J.S."/>
        </authorList>
    </citation>
    <scope>NUCLEOTIDE SEQUENCE</scope>
    <source>
        <strain evidence="5">F60SS</strain>
        <tissue evidence="5">Leaves</tissue>
    </source>
</reference>
<dbReference type="InterPro" id="IPR018120">
    <property type="entry name" value="Glyco_hydro_1_AS"/>
</dbReference>
<evidence type="ECO:0008006" key="7">
    <source>
        <dbReference type="Google" id="ProtNLM"/>
    </source>
</evidence>
<dbReference type="SUPFAM" id="SSF51445">
    <property type="entry name" value="(Trans)glycosidases"/>
    <property type="match status" value="1"/>
</dbReference>
<dbReference type="EMBL" id="JAKUCV010006034">
    <property type="protein sequence ID" value="KAJ4828960.1"/>
    <property type="molecule type" value="Genomic_DNA"/>
</dbReference>
<reference evidence="5" key="2">
    <citation type="journal article" date="2023" name="Plants (Basel)">
        <title>Annotation of the Turnera subulata (Passifloraceae) Draft Genome Reveals the S-Locus Evolved after the Divergence of Turneroideae from Passifloroideae in a Stepwise Manner.</title>
        <authorList>
            <person name="Henning P.M."/>
            <person name="Roalson E.H."/>
            <person name="Mir W."/>
            <person name="McCubbin A.G."/>
            <person name="Shore J.S."/>
        </authorList>
    </citation>
    <scope>NUCLEOTIDE SEQUENCE</scope>
    <source>
        <strain evidence="5">F60SS</strain>
    </source>
</reference>
<accession>A0A9Q0J668</accession>
<dbReference type="PANTHER" id="PTHR10353">
    <property type="entry name" value="GLYCOSYL HYDROLASE"/>
    <property type="match status" value="1"/>
</dbReference>
<dbReference type="PANTHER" id="PTHR10353:SF323">
    <property type="entry name" value="LINAMARASE"/>
    <property type="match status" value="1"/>
</dbReference>
<keyword evidence="6" id="KW-1185">Reference proteome</keyword>
<keyword evidence="4" id="KW-0732">Signal</keyword>
<evidence type="ECO:0000256" key="1">
    <source>
        <dbReference type="ARBA" id="ARBA00010838"/>
    </source>
</evidence>
<dbReference type="PRINTS" id="PR00131">
    <property type="entry name" value="GLHYDRLASE1"/>
</dbReference>
<evidence type="ECO:0000313" key="5">
    <source>
        <dbReference type="EMBL" id="KAJ4828960.1"/>
    </source>
</evidence>
<evidence type="ECO:0000256" key="3">
    <source>
        <dbReference type="RuleBase" id="RU003690"/>
    </source>
</evidence>
<comment type="caution">
    <text evidence="5">The sequence shown here is derived from an EMBL/GenBank/DDBJ whole genome shotgun (WGS) entry which is preliminary data.</text>
</comment>
<dbReference type="OrthoDB" id="65569at2759"/>
<sequence length="458" mass="52554">MLMATQKSLFLGLIVLVCSLALTKPTIASFNRSDFPKDFYFGSATSAYQVEGEANKSGRGPSIWDTFAHDHPGLEPFVTIFHWDTPQALEDRYGGFLSREIVDDFKDYADLCFQRFGDRVKHWITLNEPWAYAWFGYDTGEFAPGRCSPWMNRACRAGDSSTEPYIATHNLLLSHAAAVDVYREKYKDSQNGSIGVTLVTWWMEPYSNQTADQDAANRALDFYYGWYMHPLTFGDYPESMRHYVDQDRLPTFNETESEMLRGSLDFLGLNYYSSRYVRNVETVDPERISYTNDAHAELLYENSEGQSIGPVAGLDWLRVAPFGIRYLLNYTKTSYSNPDIYITENGMAHDNSEPITKIIHDQDRIDYYDKHLGNVSISMKEYNVSVKGFFAWSFMDNFEWSSGYTKRFGLTYIDYQLNLSRAAKDSDTWFKEKLSAKPGHSGTKFSRPFGFKIGSVTN</sequence>
<gene>
    <name evidence="5" type="ORF">Tsubulata_023372</name>
</gene>
<feature type="signal peptide" evidence="4">
    <location>
        <begin position="1"/>
        <end position="28"/>
    </location>
</feature>
<dbReference type="InterPro" id="IPR017853">
    <property type="entry name" value="GH"/>
</dbReference>
<dbReference type="GO" id="GO:0005975">
    <property type="term" value="P:carbohydrate metabolic process"/>
    <property type="evidence" value="ECO:0007669"/>
    <property type="project" value="InterPro"/>
</dbReference>
<dbReference type="FunFam" id="3.20.20.80:FF:000041">
    <property type="entry name" value="Beta-glucosidase 7"/>
    <property type="match status" value="1"/>
</dbReference>
<evidence type="ECO:0000256" key="4">
    <source>
        <dbReference type="SAM" id="SignalP"/>
    </source>
</evidence>
<dbReference type="InterPro" id="IPR001360">
    <property type="entry name" value="Glyco_hydro_1"/>
</dbReference>
<evidence type="ECO:0000256" key="2">
    <source>
        <dbReference type="PROSITE-ProRule" id="PRU10055"/>
    </source>
</evidence>
<dbReference type="GO" id="GO:0008422">
    <property type="term" value="F:beta-glucosidase activity"/>
    <property type="evidence" value="ECO:0007669"/>
    <property type="project" value="TreeGrafter"/>
</dbReference>
<comment type="similarity">
    <text evidence="1 3">Belongs to the glycosyl hydrolase 1 family.</text>
</comment>